<evidence type="ECO:0000313" key="4">
    <source>
        <dbReference type="Proteomes" id="UP001205965"/>
    </source>
</evidence>
<organism evidence="3 4">
    <name type="scientific">Corynebacterium lemuris</name>
    <dbReference type="NCBI Taxonomy" id="1859292"/>
    <lineage>
        <taxon>Bacteria</taxon>
        <taxon>Bacillati</taxon>
        <taxon>Actinomycetota</taxon>
        <taxon>Actinomycetes</taxon>
        <taxon>Mycobacteriales</taxon>
        <taxon>Corynebacteriaceae</taxon>
        <taxon>Corynebacterium</taxon>
    </lineage>
</organism>
<name>A0ABT2FSV5_9CORY</name>
<dbReference type="EMBL" id="JANWTC010000001">
    <property type="protein sequence ID" value="MCS5478303.1"/>
    <property type="molecule type" value="Genomic_DNA"/>
</dbReference>
<comment type="caution">
    <text evidence="3">The sequence shown here is derived from an EMBL/GenBank/DDBJ whole genome shotgun (WGS) entry which is preliminary data.</text>
</comment>
<reference evidence="3 4" key="1">
    <citation type="submission" date="2022-08" db="EMBL/GenBank/DDBJ databases">
        <title>YIM 101645 draft genome.</title>
        <authorList>
            <person name="Chen X."/>
        </authorList>
    </citation>
    <scope>NUCLEOTIDE SEQUENCE [LARGE SCALE GENOMIC DNA]</scope>
    <source>
        <strain evidence="3 4">YIM 101645</strain>
    </source>
</reference>
<dbReference type="GO" id="GO:0016787">
    <property type="term" value="F:hydrolase activity"/>
    <property type="evidence" value="ECO:0007669"/>
    <property type="project" value="UniProtKB-KW"/>
</dbReference>
<dbReference type="SUPFAM" id="SSF53474">
    <property type="entry name" value="alpha/beta-Hydrolases"/>
    <property type="match status" value="1"/>
</dbReference>
<dbReference type="PANTHER" id="PTHR43329">
    <property type="entry name" value="EPOXIDE HYDROLASE"/>
    <property type="match status" value="1"/>
</dbReference>
<dbReference type="InterPro" id="IPR000073">
    <property type="entry name" value="AB_hydrolase_1"/>
</dbReference>
<feature type="domain" description="AB hydrolase-1" evidence="2">
    <location>
        <begin position="48"/>
        <end position="208"/>
    </location>
</feature>
<evidence type="ECO:0000259" key="2">
    <source>
        <dbReference type="Pfam" id="PF00561"/>
    </source>
</evidence>
<dbReference type="InterPro" id="IPR029058">
    <property type="entry name" value="AB_hydrolase_fold"/>
</dbReference>
<evidence type="ECO:0000313" key="3">
    <source>
        <dbReference type="EMBL" id="MCS5478303.1"/>
    </source>
</evidence>
<proteinExistence type="predicted"/>
<gene>
    <name evidence="3" type="ORF">NYP18_01390</name>
</gene>
<protein>
    <submittedName>
        <fullName evidence="3">Alpha/beta hydrolase</fullName>
    </submittedName>
</protein>
<dbReference type="Pfam" id="PF00561">
    <property type="entry name" value="Abhydrolase_1"/>
    <property type="match status" value="1"/>
</dbReference>
<dbReference type="Proteomes" id="UP001205965">
    <property type="component" value="Unassembled WGS sequence"/>
</dbReference>
<dbReference type="Gene3D" id="3.40.50.1820">
    <property type="entry name" value="alpha/beta hydrolase"/>
    <property type="match status" value="1"/>
</dbReference>
<sequence length="322" mass="35072">MLKRHRPKRRRFALSPSVVELDGPFTHELVHTRGVRLHAAVAGDPGDPLVVLLHGAFSGWFDFREVIAPLAARGFHVVAVDARGYGLSDKPPATAGGDLRTAAGDIAGVIRSLGYDSAVVIGSDTGGTVAWALATKYPELVASLVSVSSAHPVDLRRAIAARPWNYPWLGTRALLSRLPLPLFHLVPGLVAAAYRRQLQLNTTADFSRSPAFAPTLQLRLRSAQISNAQQAILRTNRMLTATVSARWLHAKVTAPTLLVQPPQRDWRQLAQRSRDRVDAVVEISHVPGTRNLPHLENPAGFVDVITDFVERHPAPARAGRPR</sequence>
<dbReference type="PRINTS" id="PR00111">
    <property type="entry name" value="ABHYDROLASE"/>
</dbReference>
<accession>A0ABT2FSV5</accession>
<keyword evidence="4" id="KW-1185">Reference proteome</keyword>
<dbReference type="PRINTS" id="PR00412">
    <property type="entry name" value="EPOXHYDRLASE"/>
</dbReference>
<dbReference type="RefSeq" id="WP_259426338.1">
    <property type="nucleotide sequence ID" value="NZ_JANWTC010000001.1"/>
</dbReference>
<dbReference type="InterPro" id="IPR000639">
    <property type="entry name" value="Epox_hydrolase-like"/>
</dbReference>
<keyword evidence="1 3" id="KW-0378">Hydrolase</keyword>
<evidence type="ECO:0000256" key="1">
    <source>
        <dbReference type="ARBA" id="ARBA00022801"/>
    </source>
</evidence>